<dbReference type="GO" id="GO:0009236">
    <property type="term" value="P:cobalamin biosynthetic process"/>
    <property type="evidence" value="ECO:0007669"/>
    <property type="project" value="UniProtKB-KW"/>
</dbReference>
<dbReference type="NCBIfam" id="TIGR00715">
    <property type="entry name" value="precor6x_red"/>
    <property type="match status" value="1"/>
</dbReference>
<organism evidence="4 5">
    <name type="scientific">Halanaerobacter jeridensis</name>
    <dbReference type="NCBI Taxonomy" id="706427"/>
    <lineage>
        <taxon>Bacteria</taxon>
        <taxon>Bacillati</taxon>
        <taxon>Bacillota</taxon>
        <taxon>Clostridia</taxon>
        <taxon>Halanaerobiales</taxon>
        <taxon>Halobacteroidaceae</taxon>
        <taxon>Halanaerobacter</taxon>
    </lineage>
</organism>
<dbReference type="EC" id="1.3.1.106" evidence="4"/>
<comment type="pathway">
    <text evidence="1">Cofactor biosynthesis; adenosylcobalamin biosynthesis.</text>
</comment>
<dbReference type="PANTHER" id="PTHR36925">
    <property type="entry name" value="COBALT-PRECORRIN-6A REDUCTASE"/>
    <property type="match status" value="1"/>
</dbReference>
<accession>A0A938XUH2</accession>
<comment type="caution">
    <text evidence="4">The sequence shown here is derived from an EMBL/GenBank/DDBJ whole genome shotgun (WGS) entry which is preliminary data.</text>
</comment>
<dbReference type="GO" id="GO:0016994">
    <property type="term" value="F:precorrin-6A reductase activity"/>
    <property type="evidence" value="ECO:0007669"/>
    <property type="project" value="UniProtKB-EC"/>
</dbReference>
<evidence type="ECO:0000256" key="2">
    <source>
        <dbReference type="ARBA" id="ARBA00022573"/>
    </source>
</evidence>
<evidence type="ECO:0000313" key="5">
    <source>
        <dbReference type="Proteomes" id="UP000774000"/>
    </source>
</evidence>
<proteinExistence type="predicted"/>
<keyword evidence="2" id="KW-0169">Cobalamin biosynthesis</keyword>
<evidence type="ECO:0000256" key="1">
    <source>
        <dbReference type="ARBA" id="ARBA00004953"/>
    </source>
</evidence>
<evidence type="ECO:0000256" key="3">
    <source>
        <dbReference type="ARBA" id="ARBA00023002"/>
    </source>
</evidence>
<dbReference type="AlphaFoldDB" id="A0A938XUH2"/>
<keyword evidence="3 4" id="KW-0560">Oxidoreductase</keyword>
<dbReference type="RefSeq" id="WP_204701881.1">
    <property type="nucleotide sequence ID" value="NZ_JAFBDQ010000009.1"/>
</dbReference>
<dbReference type="EC" id="1.3.1.54" evidence="4"/>
<dbReference type="Proteomes" id="UP000774000">
    <property type="component" value="Unassembled WGS sequence"/>
</dbReference>
<reference evidence="4" key="1">
    <citation type="submission" date="2021-01" db="EMBL/GenBank/DDBJ databases">
        <title>Genomic Encyclopedia of Type Strains, Phase IV (KMG-IV): sequencing the most valuable type-strain genomes for metagenomic binning, comparative biology and taxonomic classification.</title>
        <authorList>
            <person name="Goeker M."/>
        </authorList>
    </citation>
    <scope>NUCLEOTIDE SEQUENCE</scope>
    <source>
        <strain evidence="4">DSM 23230</strain>
    </source>
</reference>
<dbReference type="PANTHER" id="PTHR36925:SF1">
    <property type="entry name" value="COBALT-PRECORRIN-6A REDUCTASE"/>
    <property type="match status" value="1"/>
</dbReference>
<gene>
    <name evidence="4" type="ORF">JOC47_001973</name>
</gene>
<dbReference type="Pfam" id="PF02571">
    <property type="entry name" value="CbiJ"/>
    <property type="match status" value="1"/>
</dbReference>
<evidence type="ECO:0000313" key="4">
    <source>
        <dbReference type="EMBL" id="MBM7557119.1"/>
    </source>
</evidence>
<name>A0A938XUH2_9FIRM</name>
<dbReference type="PROSITE" id="PS51014">
    <property type="entry name" value="COBK_CBIJ"/>
    <property type="match status" value="1"/>
</dbReference>
<keyword evidence="5" id="KW-1185">Reference proteome</keyword>
<sequence>MILVLAGTKDSREVIAKLKQNGSSIIASVTTEYGANLLSDLDIIVKQEKLDDAKMKQLLRDYEVDTIIDVTHPFAVTISKTALEVSAKSNIKYIRFERGSIESREHELLIKVNSYQEAARKAKEFEKILLTIGSKNLDYFTAEIEDWQQRLLARVLPNWKFIKRVQELGFSPQNLIAMQGPFSKQLNQVLLEDYEIDLLVTKASGKTGGVDTKLEAALELDIPVLLITRPELDYNNLVKNYQELLQEVKRGEH</sequence>
<dbReference type="EMBL" id="JAFBDQ010000009">
    <property type="protein sequence ID" value="MBM7557119.1"/>
    <property type="molecule type" value="Genomic_DNA"/>
</dbReference>
<protein>
    <submittedName>
        <fullName evidence="4">Precorrin-6A/cobalt-precorrin-6A reductase</fullName>
        <ecNumber evidence="4">1.3.1.106</ecNumber>
        <ecNumber evidence="4">1.3.1.54</ecNumber>
    </submittedName>
</protein>
<dbReference type="InterPro" id="IPR003723">
    <property type="entry name" value="Precorrin-6x_reduct"/>
</dbReference>